<dbReference type="RefSeq" id="WP_089181983.1">
    <property type="nucleotide sequence ID" value="NZ_CP043427.1"/>
</dbReference>
<dbReference type="OrthoDB" id="385012at2"/>
<keyword evidence="2" id="KW-1003">Cell membrane</keyword>
<evidence type="ECO:0000313" key="7">
    <source>
        <dbReference type="Proteomes" id="UP000254920"/>
    </source>
</evidence>
<evidence type="ECO:0000256" key="4">
    <source>
        <dbReference type="ARBA" id="ARBA00022989"/>
    </source>
</evidence>
<dbReference type="EMBL" id="UFVD01000001">
    <property type="protein sequence ID" value="SUX11225.1"/>
    <property type="molecule type" value="Genomic_DNA"/>
</dbReference>
<dbReference type="STRING" id="32024.GCA_000788295_01531"/>
<dbReference type="GeneID" id="93090087"/>
<dbReference type="PANTHER" id="PTHR33931">
    <property type="entry name" value="HOLIN-LIKE PROTEIN CIDA-RELATED"/>
    <property type="match status" value="1"/>
</dbReference>
<proteinExistence type="predicted"/>
<dbReference type="AlphaFoldDB" id="A0A381DKR3"/>
<keyword evidence="5" id="KW-0472">Membrane</keyword>
<protein>
    <submittedName>
        <fullName evidence="6">Antiholin-like protein LrgA</fullName>
    </submittedName>
</protein>
<evidence type="ECO:0000256" key="1">
    <source>
        <dbReference type="ARBA" id="ARBA00004651"/>
    </source>
</evidence>
<keyword evidence="7" id="KW-1185">Reference proteome</keyword>
<sequence>MKYLKQIMIILGISFLAEMLSYDLPGNIPSSIYGLVIMFFALYFKVIKVHQIRESAVFFIEIMPIIFIPAGVGLINSQNEILKNFFPIIAITFISTIVVMLASAFMTQIICNVTKKDKEDNL</sequence>
<dbReference type="Proteomes" id="UP000254920">
    <property type="component" value="Unassembled WGS sequence"/>
</dbReference>
<evidence type="ECO:0000313" key="6">
    <source>
        <dbReference type="EMBL" id="SUX11225.1"/>
    </source>
</evidence>
<dbReference type="Pfam" id="PF03788">
    <property type="entry name" value="LrgA"/>
    <property type="match status" value="1"/>
</dbReference>
<gene>
    <name evidence="6" type="primary">lrgA</name>
    <name evidence="6" type="ORF">NCTC12475_01441</name>
</gene>
<evidence type="ECO:0000256" key="3">
    <source>
        <dbReference type="ARBA" id="ARBA00022692"/>
    </source>
</evidence>
<evidence type="ECO:0000256" key="5">
    <source>
        <dbReference type="ARBA" id="ARBA00023136"/>
    </source>
</evidence>
<dbReference type="InterPro" id="IPR005538">
    <property type="entry name" value="LrgA/CidA"/>
</dbReference>
<name>A0A381DKR3_9BACT</name>
<dbReference type="PANTHER" id="PTHR33931:SF2">
    <property type="entry name" value="HOLIN-LIKE PROTEIN CIDA"/>
    <property type="match status" value="1"/>
</dbReference>
<dbReference type="GO" id="GO:0005886">
    <property type="term" value="C:plasma membrane"/>
    <property type="evidence" value="ECO:0007669"/>
    <property type="project" value="UniProtKB-SubCell"/>
</dbReference>
<evidence type="ECO:0000256" key="2">
    <source>
        <dbReference type="ARBA" id="ARBA00022475"/>
    </source>
</evidence>
<accession>A0A381DKR3</accession>
<comment type="subcellular location">
    <subcellularLocation>
        <location evidence="1">Cell membrane</location>
        <topology evidence="1">Multi-pass membrane protein</topology>
    </subcellularLocation>
</comment>
<keyword evidence="4" id="KW-1133">Transmembrane helix</keyword>
<organism evidence="6 7">
    <name type="scientific">Campylobacter sputorum subsp. sputorum</name>
    <dbReference type="NCBI Taxonomy" id="32024"/>
    <lineage>
        <taxon>Bacteria</taxon>
        <taxon>Pseudomonadati</taxon>
        <taxon>Campylobacterota</taxon>
        <taxon>Epsilonproteobacteria</taxon>
        <taxon>Campylobacterales</taxon>
        <taxon>Campylobacteraceae</taxon>
        <taxon>Campylobacter</taxon>
    </lineage>
</organism>
<keyword evidence="3" id="KW-0812">Transmembrane</keyword>
<reference evidence="6 7" key="1">
    <citation type="submission" date="2018-06" db="EMBL/GenBank/DDBJ databases">
        <authorList>
            <consortium name="Pathogen Informatics"/>
            <person name="Doyle S."/>
        </authorList>
    </citation>
    <scope>NUCLEOTIDE SEQUENCE [LARGE SCALE GENOMIC DNA]</scope>
    <source>
        <strain evidence="6 7">NCTC12475</strain>
    </source>
</reference>